<dbReference type="Gene3D" id="1.20.20.10">
    <property type="entry name" value="F1F0 ATP synthase subunit C"/>
    <property type="match status" value="1"/>
</dbReference>
<dbReference type="GO" id="GO:0005886">
    <property type="term" value="C:plasma membrane"/>
    <property type="evidence" value="ECO:0007669"/>
    <property type="project" value="UniProtKB-SubCell"/>
</dbReference>
<evidence type="ECO:0000256" key="4">
    <source>
        <dbReference type="ARBA" id="ARBA00022547"/>
    </source>
</evidence>
<feature type="transmembrane region" description="Helical" evidence="11">
    <location>
        <begin position="41"/>
        <end position="62"/>
    </location>
</feature>
<gene>
    <name evidence="11" type="primary">atpE</name>
    <name evidence="14" type="ORF">PYK22_03021</name>
</gene>
<reference evidence="14 15" key="1">
    <citation type="submission" date="2013-12" db="EMBL/GenBank/DDBJ databases">
        <authorList>
            <person name="Stott M."/>
        </authorList>
    </citation>
    <scope>NUCLEOTIDE SEQUENCE [LARGE SCALE GENOMIC DNA]</scope>
    <source>
        <strain evidence="14 15">K22</strain>
    </source>
</reference>
<dbReference type="Proteomes" id="UP000031518">
    <property type="component" value="Unassembled WGS sequence"/>
</dbReference>
<dbReference type="OrthoDB" id="5296711at2"/>
<feature type="chain" id="PRO_5002110986" description="ATP synthase subunit c" evidence="12">
    <location>
        <begin position="26"/>
        <end position="108"/>
    </location>
</feature>
<dbReference type="InterPro" id="IPR038662">
    <property type="entry name" value="ATP_synth_F0_csu_sf"/>
</dbReference>
<dbReference type="SUPFAM" id="SSF81333">
    <property type="entry name" value="F1F0 ATP synthase subunit C"/>
    <property type="match status" value="1"/>
</dbReference>
<dbReference type="HAMAP" id="MF_01396">
    <property type="entry name" value="ATP_synth_c_bact"/>
    <property type="match status" value="1"/>
</dbReference>
<dbReference type="GO" id="GO:0045259">
    <property type="term" value="C:proton-transporting ATP synthase complex"/>
    <property type="evidence" value="ECO:0007669"/>
    <property type="project" value="UniProtKB-KW"/>
</dbReference>
<evidence type="ECO:0000256" key="8">
    <source>
        <dbReference type="ARBA" id="ARBA00023065"/>
    </source>
</evidence>
<dbReference type="InterPro" id="IPR035921">
    <property type="entry name" value="F/V-ATP_Csub_sf"/>
</dbReference>
<keyword evidence="11" id="KW-1003">Cell membrane</keyword>
<evidence type="ECO:0000256" key="6">
    <source>
        <dbReference type="ARBA" id="ARBA00022781"/>
    </source>
</evidence>
<comment type="function">
    <text evidence="11">Key component of the F(0) channel; it plays a direct role in translocation across the membrane. A homomeric c-ring of between 10-14 subunits forms the central stalk rotor element with the F(1) delta and epsilon subunits.</text>
</comment>
<keyword evidence="4 11" id="KW-0138">CF(0)</keyword>
<keyword evidence="5 11" id="KW-0812">Transmembrane</keyword>
<evidence type="ECO:0000256" key="9">
    <source>
        <dbReference type="ARBA" id="ARBA00023121"/>
    </source>
</evidence>
<dbReference type="GO" id="GO:0046933">
    <property type="term" value="F:proton-transporting ATP synthase activity, rotational mechanism"/>
    <property type="evidence" value="ECO:0007669"/>
    <property type="project" value="UniProtKB-UniRule"/>
</dbReference>
<dbReference type="STRING" id="454194.PYK22_03021"/>
<keyword evidence="15" id="KW-1185">Reference proteome</keyword>
<dbReference type="AlphaFoldDB" id="A0A0B6X0C4"/>
<evidence type="ECO:0000256" key="3">
    <source>
        <dbReference type="ARBA" id="ARBA00022448"/>
    </source>
</evidence>
<evidence type="ECO:0000256" key="7">
    <source>
        <dbReference type="ARBA" id="ARBA00022989"/>
    </source>
</evidence>
<evidence type="ECO:0000259" key="13">
    <source>
        <dbReference type="Pfam" id="PF00137"/>
    </source>
</evidence>
<feature type="signal peptide" evidence="12">
    <location>
        <begin position="1"/>
        <end position="25"/>
    </location>
</feature>
<dbReference type="InterPro" id="IPR000454">
    <property type="entry name" value="ATP_synth_F0_csu"/>
</dbReference>
<evidence type="ECO:0000256" key="5">
    <source>
        <dbReference type="ARBA" id="ARBA00022692"/>
    </source>
</evidence>
<evidence type="ECO:0000256" key="10">
    <source>
        <dbReference type="ARBA" id="ARBA00023136"/>
    </source>
</evidence>
<dbReference type="Pfam" id="PF00137">
    <property type="entry name" value="ATP-synt_C"/>
    <property type="match status" value="1"/>
</dbReference>
<organism evidence="14 15">
    <name type="scientific">Pyrinomonas methylaliphatogenes</name>
    <dbReference type="NCBI Taxonomy" id="454194"/>
    <lineage>
        <taxon>Bacteria</taxon>
        <taxon>Pseudomonadati</taxon>
        <taxon>Acidobacteriota</taxon>
        <taxon>Blastocatellia</taxon>
        <taxon>Blastocatellales</taxon>
        <taxon>Pyrinomonadaceae</taxon>
        <taxon>Pyrinomonas</taxon>
    </lineage>
</organism>
<feature type="transmembrane region" description="Helical" evidence="11">
    <location>
        <begin position="83"/>
        <end position="106"/>
    </location>
</feature>
<dbReference type="PROSITE" id="PS00605">
    <property type="entry name" value="ATPASE_C"/>
    <property type="match status" value="1"/>
</dbReference>
<dbReference type="GO" id="GO:0016787">
    <property type="term" value="F:hydrolase activity"/>
    <property type="evidence" value="ECO:0007669"/>
    <property type="project" value="UniProtKB-KW"/>
</dbReference>
<protein>
    <recommendedName>
        <fullName evidence="11">ATP synthase subunit c</fullName>
    </recommendedName>
    <alternativeName>
        <fullName evidence="11">ATP synthase F(0) sector subunit c</fullName>
    </alternativeName>
    <alternativeName>
        <fullName evidence="11">F-type ATPase subunit c</fullName>
        <shortName evidence="11">F-ATPase subunit c</shortName>
    </alternativeName>
    <alternativeName>
        <fullName evidence="11">Lipid-binding protein</fullName>
    </alternativeName>
</protein>
<dbReference type="InterPro" id="IPR002379">
    <property type="entry name" value="ATPase_proteolipid_c-like_dom"/>
</dbReference>
<keyword evidence="12" id="KW-0732">Signal</keyword>
<accession>A0A0B6X0C4</accession>
<evidence type="ECO:0000256" key="11">
    <source>
        <dbReference type="HAMAP-Rule" id="MF_01396"/>
    </source>
</evidence>
<feature type="site" description="Reversibly protonated during proton transport" evidence="11">
    <location>
        <position position="92"/>
    </location>
</feature>
<comment type="subcellular location">
    <subcellularLocation>
        <location evidence="11">Cell membrane</location>
        <topology evidence="11">Multi-pass membrane protein</topology>
    </subcellularLocation>
    <subcellularLocation>
        <location evidence="1">Membrane</location>
        <topology evidence="1">Multi-pass membrane protein</topology>
    </subcellularLocation>
</comment>
<evidence type="ECO:0000313" key="14">
    <source>
        <dbReference type="EMBL" id="CDM66973.1"/>
    </source>
</evidence>
<evidence type="ECO:0000256" key="1">
    <source>
        <dbReference type="ARBA" id="ARBA00004141"/>
    </source>
</evidence>
<keyword evidence="9 11" id="KW-0446">Lipid-binding</keyword>
<reference evidence="14 15" key="2">
    <citation type="submission" date="2015-01" db="EMBL/GenBank/DDBJ databases">
        <title>Complete genome sequence of Pyrinomonas methylaliphatogenes type strain K22T.</title>
        <authorList>
            <person name="Lee K.C.Y."/>
            <person name="Power J.F."/>
            <person name="Dunfield P.F."/>
            <person name="Morgan X.C."/>
            <person name="Huttenhower C."/>
            <person name="Stott M.B."/>
        </authorList>
    </citation>
    <scope>NUCLEOTIDE SEQUENCE [LARGE SCALE GENOMIC DNA]</scope>
    <source>
        <strain evidence="14 15">K22</strain>
    </source>
</reference>
<evidence type="ECO:0000256" key="2">
    <source>
        <dbReference type="ARBA" id="ARBA00006704"/>
    </source>
</evidence>
<evidence type="ECO:0000256" key="12">
    <source>
        <dbReference type="SAM" id="SignalP"/>
    </source>
</evidence>
<comment type="function">
    <text evidence="11">F(1)F(0) ATP synthase produces ATP from ADP in the presence of a proton or sodium gradient. F-type ATPases consist of two structural domains, F(1) containing the extramembraneous catalytic core and F(0) containing the membrane proton channel, linked together by a central stalk and a peripheral stalk. During catalysis, ATP synthesis in the catalytic domain of F(1) is coupled via a rotary mechanism of the central stalk subunits to proton translocation.</text>
</comment>
<proteinExistence type="inferred from homology"/>
<dbReference type="GO" id="GO:0008289">
    <property type="term" value="F:lipid binding"/>
    <property type="evidence" value="ECO:0007669"/>
    <property type="project" value="UniProtKB-KW"/>
</dbReference>
<dbReference type="EMBL" id="CBXV010000008">
    <property type="protein sequence ID" value="CDM66973.1"/>
    <property type="molecule type" value="Genomic_DNA"/>
</dbReference>
<comment type="similarity">
    <text evidence="2 11">Belongs to the ATPase C chain family.</text>
</comment>
<keyword evidence="10 11" id="KW-0472">Membrane</keyword>
<keyword evidence="3 11" id="KW-0813">Transport</keyword>
<keyword evidence="11" id="KW-0066">ATP synthesis</keyword>
<keyword evidence="7 11" id="KW-1133">Transmembrane helix</keyword>
<keyword evidence="14" id="KW-0378">Hydrolase</keyword>
<feature type="domain" description="V-ATPase proteolipid subunit C-like" evidence="13">
    <location>
        <begin position="42"/>
        <end position="105"/>
    </location>
</feature>
<dbReference type="CDD" id="cd18121">
    <property type="entry name" value="ATP-synt_Fo_c"/>
    <property type="match status" value="1"/>
</dbReference>
<keyword evidence="6 11" id="KW-0375">Hydrogen ion transport</keyword>
<dbReference type="RefSeq" id="WP_041978516.1">
    <property type="nucleotide sequence ID" value="NZ_CBXV010000008.1"/>
</dbReference>
<keyword evidence="8 11" id="KW-0406">Ion transport</keyword>
<evidence type="ECO:0000313" key="15">
    <source>
        <dbReference type="Proteomes" id="UP000031518"/>
    </source>
</evidence>
<dbReference type="GO" id="GO:0033177">
    <property type="term" value="C:proton-transporting two-sector ATPase complex, proton-transporting domain"/>
    <property type="evidence" value="ECO:0007669"/>
    <property type="project" value="InterPro"/>
</dbReference>
<dbReference type="InterPro" id="IPR020537">
    <property type="entry name" value="ATP_synth_F0_csu_DDCD_BS"/>
</dbReference>
<sequence length="108" mass="11193" precursor="true">MNRLRFVLFSVLGMLMLAAPTFAQAAEVAADNAFTVSKYAKLAAGFGFGLAAGLAALGQSRVAAAAAEGAARNPGASGRIQTLMILGLVFIETLVLFTLLVAFLFLRV</sequence>
<name>A0A0B6X0C4_9BACT</name>